<dbReference type="Proteomes" id="UP000017746">
    <property type="component" value="Chromosome"/>
</dbReference>
<gene>
    <name evidence="2" type="ORF">AFR_19210</name>
</gene>
<dbReference type="AlphaFoldDB" id="U5VZ32"/>
<proteinExistence type="predicted"/>
<dbReference type="EMBL" id="CP006272">
    <property type="protein sequence ID" value="AGZ42114.1"/>
    <property type="molecule type" value="Genomic_DNA"/>
</dbReference>
<reference evidence="2 3" key="1">
    <citation type="journal article" date="2014" name="J. Biotechnol.">
        <title>Complete genome sequence of the actinobacterium Actinoplanes friuliensis HAG 010964, producer of the lipopeptide antibiotic friulimycin.</title>
        <authorList>
            <person name="Ruckert C."/>
            <person name="Szczepanowski R."/>
            <person name="Albersmeier A."/>
            <person name="Goesmann A."/>
            <person name="Fischer N."/>
            <person name="Steinkamper A."/>
            <person name="Puhler A."/>
            <person name="Biener R."/>
            <person name="Schwartz D."/>
            <person name="Kalinowski J."/>
        </authorList>
    </citation>
    <scope>NUCLEOTIDE SEQUENCE [LARGE SCALE GENOMIC DNA]</scope>
    <source>
        <strain evidence="2 3">DSM 7358</strain>
    </source>
</reference>
<dbReference type="KEGG" id="afs:AFR_19210"/>
<dbReference type="STRING" id="1246995.AFR_19210"/>
<accession>U5VZ32</accession>
<evidence type="ECO:0000256" key="1">
    <source>
        <dbReference type="SAM" id="MobiDB-lite"/>
    </source>
</evidence>
<dbReference type="OrthoDB" id="3300800at2"/>
<feature type="compositionally biased region" description="Basic and acidic residues" evidence="1">
    <location>
        <begin position="16"/>
        <end position="26"/>
    </location>
</feature>
<sequence length="317" mass="33324">MIFGQSYMGGSAVQAAEHDAERKQSTEDCSPTEIPHPGGLLQRLEQRPGLSGMVALTTFAALGVGVLAAVPDWRDMVMNGDPPPADVHTAEVSVTPTPSSAATPDLRVLDLVLRDPLRSGGTVGGEPEFTLPSAEFTVHNPGTHRAVITRVIMKIEDSAVIEQCAAEGMPVAVSAEYDVLMPLRPADGAELQVPVSQHQASDEADRFTLRFGSPEPLSPTTVHLYRIRFELALGRDGARLDAGTAVVATPLTPVDGAGYFWSADHDSGRVVFGPDFTGREEVIACMKSNSGAMTSLLSGAGGLSPALARSLSDLRTG</sequence>
<feature type="region of interest" description="Disordered" evidence="1">
    <location>
        <begin position="1"/>
        <end position="38"/>
    </location>
</feature>
<evidence type="ECO:0000313" key="2">
    <source>
        <dbReference type="EMBL" id="AGZ42114.1"/>
    </source>
</evidence>
<dbReference type="HOGENOM" id="CLU_971925_0_0_11"/>
<dbReference type="PATRIC" id="fig|1246995.3.peg.3902"/>
<dbReference type="RefSeq" id="WP_023362486.1">
    <property type="nucleotide sequence ID" value="NC_022657.1"/>
</dbReference>
<protein>
    <submittedName>
        <fullName evidence="2">Uncharacterized protein</fullName>
    </submittedName>
</protein>
<organism evidence="2 3">
    <name type="scientific">Actinoplanes friuliensis DSM 7358</name>
    <dbReference type="NCBI Taxonomy" id="1246995"/>
    <lineage>
        <taxon>Bacteria</taxon>
        <taxon>Bacillati</taxon>
        <taxon>Actinomycetota</taxon>
        <taxon>Actinomycetes</taxon>
        <taxon>Micromonosporales</taxon>
        <taxon>Micromonosporaceae</taxon>
        <taxon>Actinoplanes</taxon>
    </lineage>
</organism>
<keyword evidence="3" id="KW-1185">Reference proteome</keyword>
<evidence type="ECO:0000313" key="3">
    <source>
        <dbReference type="Proteomes" id="UP000017746"/>
    </source>
</evidence>
<name>U5VZ32_9ACTN</name>